<reference evidence="1 2" key="1">
    <citation type="submission" date="2018-01" db="EMBL/GenBank/DDBJ databases">
        <title>Draft genome sequence of Salinispora sp. 13K206.</title>
        <authorList>
            <person name="Sahin N."/>
            <person name="Saygin H."/>
            <person name="Ay H."/>
        </authorList>
    </citation>
    <scope>NUCLEOTIDE SEQUENCE [LARGE SCALE GENOMIC DNA]</scope>
    <source>
        <strain evidence="1 2">13K206</strain>
    </source>
</reference>
<proteinExistence type="predicted"/>
<gene>
    <name evidence="1" type="ORF">C1I99_13510</name>
</gene>
<evidence type="ECO:0000313" key="1">
    <source>
        <dbReference type="EMBL" id="PZF98417.1"/>
    </source>
</evidence>
<protein>
    <submittedName>
        <fullName evidence="1">Uncharacterized protein</fullName>
    </submittedName>
</protein>
<sequence length="65" mass="7408">MFECSGTQWQDGVHDRFLIEPPVVYQADYIENAGNRFIQDVNRIADSRDLPLCPMLLGALQHCAE</sequence>
<comment type="caution">
    <text evidence="1">The sequence shown here is derived from an EMBL/GenBank/DDBJ whole genome shotgun (WGS) entry which is preliminary data.</text>
</comment>
<dbReference type="AlphaFoldDB" id="A0A2W2DEY8"/>
<evidence type="ECO:0000313" key="2">
    <source>
        <dbReference type="Proteomes" id="UP000248749"/>
    </source>
</evidence>
<organism evidence="1 2">
    <name type="scientific">Micromonospora deserti</name>
    <dbReference type="NCBI Taxonomy" id="2070366"/>
    <lineage>
        <taxon>Bacteria</taxon>
        <taxon>Bacillati</taxon>
        <taxon>Actinomycetota</taxon>
        <taxon>Actinomycetes</taxon>
        <taxon>Micromonosporales</taxon>
        <taxon>Micromonosporaceae</taxon>
        <taxon>Micromonospora</taxon>
    </lineage>
</organism>
<dbReference type="Proteomes" id="UP000248749">
    <property type="component" value="Unassembled WGS sequence"/>
</dbReference>
<accession>A0A2W2DEY8</accession>
<keyword evidence="2" id="KW-1185">Reference proteome</keyword>
<name>A0A2W2DEY8_9ACTN</name>
<dbReference type="EMBL" id="POUB01000076">
    <property type="protein sequence ID" value="PZF98417.1"/>
    <property type="molecule type" value="Genomic_DNA"/>
</dbReference>